<evidence type="ECO:0000256" key="3">
    <source>
        <dbReference type="ARBA" id="ARBA00022692"/>
    </source>
</evidence>
<dbReference type="AlphaFoldDB" id="A0A7C9PI64"/>
<dbReference type="GO" id="GO:0016020">
    <property type="term" value="C:membrane"/>
    <property type="evidence" value="ECO:0007669"/>
    <property type="project" value="InterPro"/>
</dbReference>
<keyword evidence="4 6" id="KW-1133">Transmembrane helix</keyword>
<name>A0A7C9PI64_9BURK</name>
<evidence type="ECO:0000256" key="2">
    <source>
        <dbReference type="ARBA" id="ARBA00022475"/>
    </source>
</evidence>
<dbReference type="GO" id="GO:0044781">
    <property type="term" value="P:bacterial-type flagellum organization"/>
    <property type="evidence" value="ECO:0007669"/>
    <property type="project" value="InterPro"/>
</dbReference>
<keyword evidence="3 6" id="KW-0812">Transmembrane</keyword>
<comment type="caution">
    <text evidence="7">The sequence shown here is derived from an EMBL/GenBank/DDBJ whole genome shotgun (WGS) entry which is preliminary data.</text>
</comment>
<keyword evidence="2" id="KW-1003">Cell membrane</keyword>
<keyword evidence="5 6" id="KW-0472">Membrane</keyword>
<gene>
    <name evidence="7" type="ORF">G3A44_14665</name>
</gene>
<sequence>MNPSVNPADAGPSLWPLAVFVGVLVLIPLVLWALRRSGLGGRFGAPGLMRPVSALALSPTQRLMVVEVGQGARAQWLVLGVSADRIQHLATLEPQPAAALAAGAAAGAAAPTVQALIDRWRQGRDPQEPS</sequence>
<comment type="subcellular location">
    <subcellularLocation>
        <location evidence="1">Cell membrane</location>
    </subcellularLocation>
</comment>
<reference evidence="7 8" key="1">
    <citation type="submission" date="2020-02" db="EMBL/GenBank/DDBJ databases">
        <title>Ideonella bacterium strain TBM-1.</title>
        <authorList>
            <person name="Chen W.-M."/>
        </authorList>
    </citation>
    <scope>NUCLEOTIDE SEQUENCE [LARGE SCALE GENOMIC DNA]</scope>
    <source>
        <strain evidence="7 8">TBM-1</strain>
    </source>
</reference>
<dbReference type="InterPro" id="IPR022781">
    <property type="entry name" value="Flagellar_biosynth_FliO"/>
</dbReference>
<evidence type="ECO:0000256" key="6">
    <source>
        <dbReference type="SAM" id="Phobius"/>
    </source>
</evidence>
<dbReference type="Pfam" id="PF04347">
    <property type="entry name" value="FliO"/>
    <property type="match status" value="1"/>
</dbReference>
<organism evidence="7 8">
    <name type="scientific">Ideonella livida</name>
    <dbReference type="NCBI Taxonomy" id="2707176"/>
    <lineage>
        <taxon>Bacteria</taxon>
        <taxon>Pseudomonadati</taxon>
        <taxon>Pseudomonadota</taxon>
        <taxon>Betaproteobacteria</taxon>
        <taxon>Burkholderiales</taxon>
        <taxon>Sphaerotilaceae</taxon>
        <taxon>Ideonella</taxon>
    </lineage>
</organism>
<dbReference type="RefSeq" id="WP_163458295.1">
    <property type="nucleotide sequence ID" value="NZ_JAAGOH010000017.1"/>
</dbReference>
<dbReference type="EMBL" id="JAAGOH010000017">
    <property type="protein sequence ID" value="NDY92429.1"/>
    <property type="molecule type" value="Genomic_DNA"/>
</dbReference>
<evidence type="ECO:0000313" key="7">
    <source>
        <dbReference type="EMBL" id="NDY92429.1"/>
    </source>
</evidence>
<keyword evidence="8" id="KW-1185">Reference proteome</keyword>
<accession>A0A7C9PI64</accession>
<dbReference type="Proteomes" id="UP000484255">
    <property type="component" value="Unassembled WGS sequence"/>
</dbReference>
<protein>
    <submittedName>
        <fullName evidence="7">FliO/MopB family protein</fullName>
    </submittedName>
</protein>
<evidence type="ECO:0000256" key="4">
    <source>
        <dbReference type="ARBA" id="ARBA00022989"/>
    </source>
</evidence>
<feature type="transmembrane region" description="Helical" evidence="6">
    <location>
        <begin position="14"/>
        <end position="34"/>
    </location>
</feature>
<evidence type="ECO:0000256" key="1">
    <source>
        <dbReference type="ARBA" id="ARBA00004236"/>
    </source>
</evidence>
<evidence type="ECO:0000256" key="5">
    <source>
        <dbReference type="ARBA" id="ARBA00023136"/>
    </source>
</evidence>
<evidence type="ECO:0000313" key="8">
    <source>
        <dbReference type="Proteomes" id="UP000484255"/>
    </source>
</evidence>
<proteinExistence type="predicted"/>